<dbReference type="SUPFAM" id="SSF51351">
    <property type="entry name" value="Triosephosphate isomerase (TIM)"/>
    <property type="match status" value="1"/>
</dbReference>
<comment type="similarity">
    <text evidence="1 3">Belongs to the triosephosphate isomerase family.</text>
</comment>
<sequence>MEKLIVANWKAEKNISEASSWVKTIRHILEESVVKVVICPDFVSIPVVRGLLKDTSVGLGAQDISSEDKGPHTGEVVVDSLKGLVDYVILGHSERRSGQAETTTMIIKKVGHADRVGITPIVCFSSLEEVRDYHKSHGPTEKIYFAYEPLLAIGTDKPQGSEEAKKHLESFKEILGDIDLLYGGSVEENNVRSYLSVGFQGVLVGNASLNEEQFAKIVRIANDNKSL</sequence>
<dbReference type="EMBL" id="MHCX01000043">
    <property type="protein sequence ID" value="OGY28796.1"/>
    <property type="molecule type" value="Genomic_DNA"/>
</dbReference>
<evidence type="ECO:0000313" key="5">
    <source>
        <dbReference type="Proteomes" id="UP000177821"/>
    </source>
</evidence>
<keyword evidence="2 3" id="KW-0413">Isomerase</keyword>
<evidence type="ECO:0000256" key="2">
    <source>
        <dbReference type="ARBA" id="ARBA00023235"/>
    </source>
</evidence>
<keyword evidence="3" id="KW-0312">Gluconeogenesis</keyword>
<evidence type="ECO:0000256" key="1">
    <source>
        <dbReference type="ARBA" id="ARBA00007422"/>
    </source>
</evidence>
<proteinExistence type="inferred from homology"/>
<dbReference type="PANTHER" id="PTHR21139:SF42">
    <property type="entry name" value="TRIOSEPHOSPHATE ISOMERASE"/>
    <property type="match status" value="1"/>
</dbReference>
<gene>
    <name evidence="4" type="ORF">A3J50_03550</name>
</gene>
<dbReference type="CDD" id="cd00311">
    <property type="entry name" value="TIM"/>
    <property type="match status" value="1"/>
</dbReference>
<comment type="caution">
    <text evidence="4">The sequence shown here is derived from an EMBL/GenBank/DDBJ whole genome shotgun (WGS) entry which is preliminary data.</text>
</comment>
<evidence type="ECO:0000313" key="4">
    <source>
        <dbReference type="EMBL" id="OGY28796.1"/>
    </source>
</evidence>
<dbReference type="GO" id="GO:0046166">
    <property type="term" value="P:glyceraldehyde-3-phosphate biosynthetic process"/>
    <property type="evidence" value="ECO:0007669"/>
    <property type="project" value="TreeGrafter"/>
</dbReference>
<dbReference type="GO" id="GO:0004807">
    <property type="term" value="F:triose-phosphate isomerase activity"/>
    <property type="evidence" value="ECO:0007669"/>
    <property type="project" value="UniProtKB-EC"/>
</dbReference>
<dbReference type="Pfam" id="PF00121">
    <property type="entry name" value="TIM"/>
    <property type="match status" value="1"/>
</dbReference>
<comment type="catalytic activity">
    <reaction evidence="3">
        <text>D-glyceraldehyde 3-phosphate = dihydroxyacetone phosphate</text>
        <dbReference type="Rhea" id="RHEA:18585"/>
        <dbReference type="ChEBI" id="CHEBI:57642"/>
        <dbReference type="ChEBI" id="CHEBI:59776"/>
        <dbReference type="EC" id="5.3.1.1"/>
    </reaction>
</comment>
<dbReference type="Proteomes" id="UP000177821">
    <property type="component" value="Unassembled WGS sequence"/>
</dbReference>
<keyword evidence="3" id="KW-0324">Glycolysis</keyword>
<dbReference type="GO" id="GO:0005829">
    <property type="term" value="C:cytosol"/>
    <property type="evidence" value="ECO:0007669"/>
    <property type="project" value="TreeGrafter"/>
</dbReference>
<name>A0A1G1WM57_9BACT</name>
<dbReference type="InterPro" id="IPR013785">
    <property type="entry name" value="Aldolase_TIM"/>
</dbReference>
<dbReference type="Gene3D" id="3.20.20.70">
    <property type="entry name" value="Aldolase class I"/>
    <property type="match status" value="1"/>
</dbReference>
<dbReference type="PROSITE" id="PS51440">
    <property type="entry name" value="TIM_2"/>
    <property type="match status" value="1"/>
</dbReference>
<dbReference type="AlphaFoldDB" id="A0A1G1WM57"/>
<comment type="subunit">
    <text evidence="3">Homodimer.</text>
</comment>
<accession>A0A1G1WM57</accession>
<comment type="pathway">
    <text evidence="3">Carbohydrate degradation; glycolysis; D-glyceraldehyde 3-phosphate from glycerone phosphate: step 1/1.</text>
</comment>
<protein>
    <recommendedName>
        <fullName evidence="3">Triosephosphate isomerase</fullName>
        <ecNumber evidence="3">5.3.1.1</ecNumber>
    </recommendedName>
</protein>
<comment type="pathway">
    <text evidence="3">Carbohydrate biosynthesis; gluconeogenesis.</text>
</comment>
<dbReference type="GO" id="GO:0019563">
    <property type="term" value="P:glycerol catabolic process"/>
    <property type="evidence" value="ECO:0007669"/>
    <property type="project" value="TreeGrafter"/>
</dbReference>
<dbReference type="InterPro" id="IPR035990">
    <property type="entry name" value="TIM_sf"/>
</dbReference>
<organism evidence="4 5">
    <name type="scientific">Candidatus Woykebacteria bacterium RIFCSPHIGHO2_02_FULL_43_16b</name>
    <dbReference type="NCBI Taxonomy" id="1802601"/>
    <lineage>
        <taxon>Bacteria</taxon>
        <taxon>Candidatus Woykeibacteriota</taxon>
    </lineage>
</organism>
<dbReference type="GO" id="GO:0006094">
    <property type="term" value="P:gluconeogenesis"/>
    <property type="evidence" value="ECO:0007669"/>
    <property type="project" value="UniProtKB-UniPathway"/>
</dbReference>
<dbReference type="EC" id="5.3.1.1" evidence="3"/>
<dbReference type="UniPathway" id="UPA00109">
    <property type="reaction ID" value="UER00189"/>
</dbReference>
<dbReference type="InterPro" id="IPR000652">
    <property type="entry name" value="Triosephosphate_isomerase"/>
</dbReference>
<dbReference type="GO" id="GO:0006096">
    <property type="term" value="P:glycolytic process"/>
    <property type="evidence" value="ECO:0007669"/>
    <property type="project" value="UniProtKB-UniPathway"/>
</dbReference>
<reference evidence="4 5" key="1">
    <citation type="journal article" date="2016" name="Nat. Commun.">
        <title>Thousands of microbial genomes shed light on interconnected biogeochemical processes in an aquifer system.</title>
        <authorList>
            <person name="Anantharaman K."/>
            <person name="Brown C.T."/>
            <person name="Hug L.A."/>
            <person name="Sharon I."/>
            <person name="Castelle C.J."/>
            <person name="Probst A.J."/>
            <person name="Thomas B.C."/>
            <person name="Singh A."/>
            <person name="Wilkins M.J."/>
            <person name="Karaoz U."/>
            <person name="Brodie E.L."/>
            <person name="Williams K.H."/>
            <person name="Hubbard S.S."/>
            <person name="Banfield J.F."/>
        </authorList>
    </citation>
    <scope>NUCLEOTIDE SEQUENCE [LARGE SCALE GENOMIC DNA]</scope>
</reference>
<comment type="subcellular location">
    <subcellularLocation>
        <location evidence="3">Cytoplasm</location>
    </subcellularLocation>
</comment>
<dbReference type="UniPathway" id="UPA00138"/>
<dbReference type="PANTHER" id="PTHR21139">
    <property type="entry name" value="TRIOSEPHOSPHATE ISOMERASE"/>
    <property type="match status" value="1"/>
</dbReference>
<keyword evidence="3" id="KW-0963">Cytoplasm</keyword>
<evidence type="ECO:0000256" key="3">
    <source>
        <dbReference type="RuleBase" id="RU363013"/>
    </source>
</evidence>